<evidence type="ECO:0000313" key="2">
    <source>
        <dbReference type="EMBL" id="VEN59561.1"/>
    </source>
</evidence>
<dbReference type="SUPFAM" id="SSF55298">
    <property type="entry name" value="YjgF-like"/>
    <property type="match status" value="1"/>
</dbReference>
<reference evidence="2 3" key="1">
    <citation type="submission" date="2019-01" db="EMBL/GenBank/DDBJ databases">
        <authorList>
            <person name="Sayadi A."/>
        </authorList>
    </citation>
    <scope>NUCLEOTIDE SEQUENCE [LARGE SCALE GENOMIC DNA]</scope>
</reference>
<proteinExistence type="inferred from homology"/>
<evidence type="ECO:0000256" key="1">
    <source>
        <dbReference type="ARBA" id="ARBA00010552"/>
    </source>
</evidence>
<dbReference type="PANTHER" id="PTHR11803:SF39">
    <property type="entry name" value="2-IMINOBUTANOATE_2-IMINOPROPANOATE DEAMINASE"/>
    <property type="match status" value="1"/>
</dbReference>
<dbReference type="AlphaFoldDB" id="A0A653DH83"/>
<dbReference type="InterPro" id="IPR035959">
    <property type="entry name" value="RutC-like_sf"/>
</dbReference>
<accession>A0A653DH83</accession>
<dbReference type="Gene3D" id="3.30.1330.40">
    <property type="entry name" value="RutC-like"/>
    <property type="match status" value="1"/>
</dbReference>
<evidence type="ECO:0000313" key="3">
    <source>
        <dbReference type="Proteomes" id="UP000410492"/>
    </source>
</evidence>
<dbReference type="Pfam" id="PF01042">
    <property type="entry name" value="Ribonuc_L-PSP"/>
    <property type="match status" value="1"/>
</dbReference>
<comment type="similarity">
    <text evidence="1">Belongs to the RutC family.</text>
</comment>
<dbReference type="GO" id="GO:0019239">
    <property type="term" value="F:deaminase activity"/>
    <property type="evidence" value="ECO:0007669"/>
    <property type="project" value="TreeGrafter"/>
</dbReference>
<dbReference type="InterPro" id="IPR006056">
    <property type="entry name" value="RidA"/>
</dbReference>
<dbReference type="InterPro" id="IPR006175">
    <property type="entry name" value="YjgF/YER057c/UK114"/>
</dbReference>
<dbReference type="PANTHER" id="PTHR11803">
    <property type="entry name" value="2-IMINOBUTANOATE/2-IMINOPROPANOATE DEAMINASE RIDA"/>
    <property type="match status" value="1"/>
</dbReference>
<protein>
    <submittedName>
        <fullName evidence="2">Uncharacterized protein</fullName>
    </submittedName>
</protein>
<dbReference type="InterPro" id="IPR019897">
    <property type="entry name" value="RidA_CS"/>
</dbReference>
<dbReference type="PROSITE" id="PS01094">
    <property type="entry name" value="UPF0076"/>
    <property type="match status" value="1"/>
</dbReference>
<keyword evidence="3" id="KW-1185">Reference proteome</keyword>
<dbReference type="EMBL" id="CAACVG010012056">
    <property type="protein sequence ID" value="VEN59561.1"/>
    <property type="molecule type" value="Genomic_DNA"/>
</dbReference>
<dbReference type="GO" id="GO:0005739">
    <property type="term" value="C:mitochondrion"/>
    <property type="evidence" value="ECO:0007669"/>
    <property type="project" value="TreeGrafter"/>
</dbReference>
<name>A0A653DH83_CALMS</name>
<dbReference type="GO" id="GO:0005829">
    <property type="term" value="C:cytosol"/>
    <property type="evidence" value="ECO:0007669"/>
    <property type="project" value="TreeGrafter"/>
</dbReference>
<organism evidence="2 3">
    <name type="scientific">Callosobruchus maculatus</name>
    <name type="common">Southern cowpea weevil</name>
    <name type="synonym">Pulse bruchid</name>
    <dbReference type="NCBI Taxonomy" id="64391"/>
    <lineage>
        <taxon>Eukaryota</taxon>
        <taxon>Metazoa</taxon>
        <taxon>Ecdysozoa</taxon>
        <taxon>Arthropoda</taxon>
        <taxon>Hexapoda</taxon>
        <taxon>Insecta</taxon>
        <taxon>Pterygota</taxon>
        <taxon>Neoptera</taxon>
        <taxon>Endopterygota</taxon>
        <taxon>Coleoptera</taxon>
        <taxon>Polyphaga</taxon>
        <taxon>Cucujiformia</taxon>
        <taxon>Chrysomeloidea</taxon>
        <taxon>Chrysomelidae</taxon>
        <taxon>Bruchinae</taxon>
        <taxon>Bruchini</taxon>
        <taxon>Callosobruchus</taxon>
    </lineage>
</organism>
<dbReference type="NCBIfam" id="TIGR00004">
    <property type="entry name" value="Rid family detoxifying hydrolase"/>
    <property type="match status" value="1"/>
</dbReference>
<dbReference type="FunFam" id="3.30.1330.40:FF:000001">
    <property type="entry name" value="L-PSP family endoribonuclease"/>
    <property type="match status" value="1"/>
</dbReference>
<sequence length="142" mass="15116">MASLVRKIISASKAPAPVGGAPYNQAIVFNNIVFLSGVLGMDKDSNKLVDGGAEAQATQALKNIGHILEASGSSYNNVIKSTIMLRDINDFGTVNEVYRKFFTKDFPARSTFQVGKLPLDAAVEIEVIAAVGNNIETVTSKI</sequence>
<dbReference type="CDD" id="cd00448">
    <property type="entry name" value="YjgF_YER057c_UK114_family"/>
    <property type="match status" value="1"/>
</dbReference>
<dbReference type="OrthoDB" id="309640at2759"/>
<gene>
    <name evidence="2" type="ORF">CALMAC_LOCUS17528</name>
</gene>
<dbReference type="Proteomes" id="UP000410492">
    <property type="component" value="Unassembled WGS sequence"/>
</dbReference>